<proteinExistence type="predicted"/>
<evidence type="ECO:0008006" key="4">
    <source>
        <dbReference type="Google" id="ProtNLM"/>
    </source>
</evidence>
<evidence type="ECO:0000313" key="2">
    <source>
        <dbReference type="EMBL" id="SJM51932.1"/>
    </source>
</evidence>
<keyword evidence="1" id="KW-1133">Transmembrane helix</keyword>
<reference evidence="2 3" key="1">
    <citation type="submission" date="2017-02" db="EMBL/GenBank/DDBJ databases">
        <authorList>
            <person name="Peterson S.W."/>
        </authorList>
    </citation>
    <scope>NUCLEOTIDE SEQUENCE [LARGE SCALE GENOMIC DNA]</scope>
    <source>
        <strain evidence="2 3">B Ar 00.02</strain>
    </source>
</reference>
<accession>A0A1R4F804</accession>
<protein>
    <recommendedName>
        <fullName evidence="4">DUF2516 family protein</fullName>
    </recommendedName>
</protein>
<feature type="transmembrane region" description="Helical" evidence="1">
    <location>
        <begin position="43"/>
        <end position="68"/>
    </location>
</feature>
<feature type="transmembrane region" description="Helical" evidence="1">
    <location>
        <begin position="6"/>
        <end position="23"/>
    </location>
</feature>
<dbReference type="Proteomes" id="UP000195913">
    <property type="component" value="Unassembled WGS sequence"/>
</dbReference>
<evidence type="ECO:0000256" key="1">
    <source>
        <dbReference type="SAM" id="Phobius"/>
    </source>
</evidence>
<evidence type="ECO:0000313" key="3">
    <source>
        <dbReference type="Proteomes" id="UP000195913"/>
    </source>
</evidence>
<gene>
    <name evidence="2" type="ORF">FM101_02635</name>
</gene>
<keyword evidence="1" id="KW-0812">Transmembrane</keyword>
<dbReference type="Pfam" id="PF10724">
    <property type="entry name" value="DUF2516"/>
    <property type="match status" value="1"/>
</dbReference>
<keyword evidence="1" id="KW-0472">Membrane</keyword>
<keyword evidence="3" id="KW-1185">Reference proteome</keyword>
<organism evidence="2 3">
    <name type="scientific">Arthrobacter rhombi</name>
    <dbReference type="NCBI Taxonomy" id="71253"/>
    <lineage>
        <taxon>Bacteria</taxon>
        <taxon>Bacillati</taxon>
        <taxon>Actinomycetota</taxon>
        <taxon>Actinomycetes</taxon>
        <taxon>Micrococcales</taxon>
        <taxon>Micrococcaceae</taxon>
        <taxon>Arthrobacter</taxon>
    </lineage>
</organism>
<sequence length="98" mass="10640">MFEIYLFKALSLVALVLGLWAFIDAARRPAQNYQRENKRTKGFWMGLTGVAAVFCVFSFLAGGGAGFLQLIAACVSCVYLADVRPAVGGKGTPGYYNY</sequence>
<dbReference type="AlphaFoldDB" id="A0A1R4F804"/>
<dbReference type="InterPro" id="IPR019662">
    <property type="entry name" value="DUF2516"/>
</dbReference>
<dbReference type="EMBL" id="FUHW01000013">
    <property type="protein sequence ID" value="SJM51932.1"/>
    <property type="molecule type" value="Genomic_DNA"/>
</dbReference>
<name>A0A1R4F804_9MICC</name>